<protein>
    <recommendedName>
        <fullName evidence="2">RAI1-like domain-containing protein</fullName>
    </recommendedName>
</protein>
<evidence type="ECO:0000313" key="3">
    <source>
        <dbReference type="EMBL" id="EKM58598.1"/>
    </source>
</evidence>
<reference evidence="3 4" key="1">
    <citation type="journal article" date="2012" name="BMC Genomics">
        <title>Comparative genomics of the white-rot fungi, Phanerochaete carnosa and P. chrysosporium, to elucidate the genetic basis of the distinct wood types they colonize.</title>
        <authorList>
            <person name="Suzuki H."/>
            <person name="MacDonald J."/>
            <person name="Syed K."/>
            <person name="Salamov A."/>
            <person name="Hori C."/>
            <person name="Aerts A."/>
            <person name="Henrissat B."/>
            <person name="Wiebenga A."/>
            <person name="vanKuyk P.A."/>
            <person name="Barry K."/>
            <person name="Lindquist E."/>
            <person name="LaButti K."/>
            <person name="Lapidus A."/>
            <person name="Lucas S."/>
            <person name="Coutinho P."/>
            <person name="Gong Y."/>
            <person name="Samejima M."/>
            <person name="Mahadevan R."/>
            <person name="Abou-Zaid M."/>
            <person name="de Vries R.P."/>
            <person name="Igarashi K."/>
            <person name="Yadav J.S."/>
            <person name="Grigoriev I.V."/>
            <person name="Master E.R."/>
        </authorList>
    </citation>
    <scope>NUCLEOTIDE SEQUENCE [LARGE SCALE GENOMIC DNA]</scope>
    <source>
        <strain evidence="3 4">HHB-10118-sp</strain>
    </source>
</reference>
<name>K5W3X7_PHACS</name>
<dbReference type="EMBL" id="JH930470">
    <property type="protein sequence ID" value="EKM58598.1"/>
    <property type="molecule type" value="Genomic_DNA"/>
</dbReference>
<gene>
    <name evidence="3" type="ORF">PHACADRAFT_193730</name>
</gene>
<dbReference type="KEGG" id="pco:PHACADRAFT_193730"/>
<dbReference type="RefSeq" id="XP_007393905.1">
    <property type="nucleotide sequence ID" value="XM_007393843.1"/>
</dbReference>
<proteinExistence type="predicted"/>
<accession>K5W3X7</accession>
<dbReference type="Proteomes" id="UP000008370">
    <property type="component" value="Unassembled WGS sequence"/>
</dbReference>
<evidence type="ECO:0000256" key="1">
    <source>
        <dbReference type="SAM" id="MobiDB-lite"/>
    </source>
</evidence>
<dbReference type="Pfam" id="PF08652">
    <property type="entry name" value="RAI1"/>
    <property type="match status" value="1"/>
</dbReference>
<dbReference type="InterPro" id="IPR013961">
    <property type="entry name" value="RAI1"/>
</dbReference>
<dbReference type="HOGENOM" id="CLU_1732120_0_0_1"/>
<evidence type="ECO:0000259" key="2">
    <source>
        <dbReference type="Pfam" id="PF08652"/>
    </source>
</evidence>
<organism evidence="3 4">
    <name type="scientific">Phanerochaete carnosa (strain HHB-10118-sp)</name>
    <name type="common">White-rot fungus</name>
    <name type="synonym">Peniophora carnosa</name>
    <dbReference type="NCBI Taxonomy" id="650164"/>
    <lineage>
        <taxon>Eukaryota</taxon>
        <taxon>Fungi</taxon>
        <taxon>Dikarya</taxon>
        <taxon>Basidiomycota</taxon>
        <taxon>Agaricomycotina</taxon>
        <taxon>Agaricomycetes</taxon>
        <taxon>Polyporales</taxon>
        <taxon>Phanerochaetaceae</taxon>
        <taxon>Phanerochaete</taxon>
    </lineage>
</organism>
<keyword evidence="4" id="KW-1185">Reference proteome</keyword>
<dbReference type="OrthoDB" id="5853397at2759"/>
<feature type="compositionally biased region" description="Basic and acidic residues" evidence="1">
    <location>
        <begin position="18"/>
        <end position="42"/>
    </location>
</feature>
<feature type="region of interest" description="Disordered" evidence="1">
    <location>
        <begin position="1"/>
        <end position="58"/>
    </location>
</feature>
<sequence length="151" mass="17169">MPSQKRAAPGVDVEDAAESERLARRPKVESSDKDSQDSKPETYEFPYPSKNKVTTPVPFQQPSTLLTFSYTPERVLEFTDSALRYYVEPPLRAELKYGYERWIKKPEEKGRLDGLLKAVLKYRSRVDAGGGDGVAWFEGRCCHLMACVMTK</sequence>
<feature type="domain" description="RAI1-like" evidence="2">
    <location>
        <begin position="60"/>
        <end position="124"/>
    </location>
</feature>
<dbReference type="InParanoid" id="K5W3X7"/>
<evidence type="ECO:0000313" key="4">
    <source>
        <dbReference type="Proteomes" id="UP000008370"/>
    </source>
</evidence>
<dbReference type="GeneID" id="18910929"/>
<dbReference type="AlphaFoldDB" id="K5W3X7"/>